<comment type="subcellular location">
    <subcellularLocation>
        <location evidence="1">Membrane</location>
        <topology evidence="1">Multi-pass membrane protein</topology>
    </subcellularLocation>
</comment>
<dbReference type="PANTHER" id="PTHR42723:SF1">
    <property type="entry name" value="CHLOROPHYLL SYNTHASE, CHLOROPLASTIC"/>
    <property type="match status" value="1"/>
</dbReference>
<keyword evidence="7" id="KW-0808">Transferase</keyword>
<reference evidence="7 8" key="1">
    <citation type="submission" date="2016-10" db="EMBL/GenBank/DDBJ databases">
        <authorList>
            <person name="Varghese N."/>
            <person name="Submissions S."/>
        </authorList>
    </citation>
    <scope>NUCLEOTIDE SEQUENCE [LARGE SCALE GENOMIC DNA]</scope>
    <source>
        <strain evidence="7 8">RHA_55</strain>
    </source>
</reference>
<feature type="transmembrane region" description="Helical" evidence="6">
    <location>
        <begin position="140"/>
        <end position="161"/>
    </location>
</feature>
<dbReference type="Pfam" id="PF01040">
    <property type="entry name" value="UbiA"/>
    <property type="match status" value="1"/>
</dbReference>
<dbReference type="STRING" id="1249933.SAMN04489797_0381"/>
<evidence type="ECO:0000256" key="3">
    <source>
        <dbReference type="ARBA" id="ARBA00022692"/>
    </source>
</evidence>
<evidence type="ECO:0000313" key="8">
    <source>
        <dbReference type="Proteomes" id="UP000198963"/>
    </source>
</evidence>
<keyword evidence="2" id="KW-1003">Cell membrane</keyword>
<keyword evidence="3 6" id="KW-0812">Transmembrane</keyword>
<sequence>MNYFFNLIRWKNLLIIALMQYVIKYGLLLPFQESHGVLITLSDFNFFLLVLATVCIAASGYIINDIYDIETDKINKPKQLIINKHISEKNATTLFVVLNIIGVGLGFYLSNGIGKPTFFVVFFITSALLYLYASYLKQIAVVGNVIVSIVVSLSILLVGVFELIPVMNVQNKAVQTTFLNIIRDYAFFAFMINLIREIVKDFEDIDGDYKAGIQTLPIVLGRERSSKILFILSLVPIFSIVYYVITYLFKQQIVVGYFLVLVVAPLIYVSIKIFSAKNKTDYKHISLILKWVMLAGILSLMLYKFIILK</sequence>
<dbReference type="Gene3D" id="1.20.120.1780">
    <property type="entry name" value="UbiA prenyltransferase"/>
    <property type="match status" value="1"/>
</dbReference>
<dbReference type="CDD" id="cd13961">
    <property type="entry name" value="PT_UbiA_DGGGPS"/>
    <property type="match status" value="1"/>
</dbReference>
<accession>A0A1H1MNV7</accession>
<dbReference type="Proteomes" id="UP000198963">
    <property type="component" value="Chromosome I"/>
</dbReference>
<organism evidence="7 8">
    <name type="scientific">Winogradskyella sediminis</name>
    <dbReference type="NCBI Taxonomy" id="1382466"/>
    <lineage>
        <taxon>Bacteria</taxon>
        <taxon>Pseudomonadati</taxon>
        <taxon>Bacteroidota</taxon>
        <taxon>Flavobacteriia</taxon>
        <taxon>Flavobacteriales</taxon>
        <taxon>Flavobacteriaceae</taxon>
        <taxon>Winogradskyella</taxon>
    </lineage>
</organism>
<feature type="transmembrane region" description="Helical" evidence="6">
    <location>
        <begin position="255"/>
        <end position="275"/>
    </location>
</feature>
<dbReference type="PANTHER" id="PTHR42723">
    <property type="entry name" value="CHLOROPHYLL SYNTHASE"/>
    <property type="match status" value="1"/>
</dbReference>
<dbReference type="InterPro" id="IPR044878">
    <property type="entry name" value="UbiA_sf"/>
</dbReference>
<feature type="transmembrane region" description="Helical" evidence="6">
    <location>
        <begin position="287"/>
        <end position="307"/>
    </location>
</feature>
<feature type="transmembrane region" description="Helical" evidence="6">
    <location>
        <begin position="12"/>
        <end position="32"/>
    </location>
</feature>
<feature type="transmembrane region" description="Helical" evidence="6">
    <location>
        <begin position="44"/>
        <end position="63"/>
    </location>
</feature>
<evidence type="ECO:0000256" key="5">
    <source>
        <dbReference type="ARBA" id="ARBA00023136"/>
    </source>
</evidence>
<evidence type="ECO:0000313" key="7">
    <source>
        <dbReference type="EMBL" id="SDR88523.1"/>
    </source>
</evidence>
<protein>
    <submittedName>
        <fullName evidence="7">4-hydroxybenzoate polyprenyltransferase</fullName>
    </submittedName>
</protein>
<feature type="transmembrane region" description="Helical" evidence="6">
    <location>
        <begin position="228"/>
        <end position="249"/>
    </location>
</feature>
<evidence type="ECO:0000256" key="4">
    <source>
        <dbReference type="ARBA" id="ARBA00022989"/>
    </source>
</evidence>
<evidence type="ECO:0000256" key="6">
    <source>
        <dbReference type="SAM" id="Phobius"/>
    </source>
</evidence>
<feature type="transmembrane region" description="Helical" evidence="6">
    <location>
        <begin position="91"/>
        <end position="110"/>
    </location>
</feature>
<dbReference type="InterPro" id="IPR000537">
    <property type="entry name" value="UbiA_prenyltransferase"/>
</dbReference>
<dbReference type="InterPro" id="IPR050475">
    <property type="entry name" value="Prenyltransferase_related"/>
</dbReference>
<evidence type="ECO:0000256" key="1">
    <source>
        <dbReference type="ARBA" id="ARBA00004141"/>
    </source>
</evidence>
<gene>
    <name evidence="7" type="ORF">SAMN04489797_0381</name>
</gene>
<keyword evidence="5 6" id="KW-0472">Membrane</keyword>
<dbReference type="RefSeq" id="WP_092443709.1">
    <property type="nucleotide sequence ID" value="NZ_LT629774.1"/>
</dbReference>
<dbReference type="Gene3D" id="1.10.357.140">
    <property type="entry name" value="UbiA prenyltransferase"/>
    <property type="match status" value="1"/>
</dbReference>
<proteinExistence type="predicted"/>
<feature type="transmembrane region" description="Helical" evidence="6">
    <location>
        <begin position="173"/>
        <end position="195"/>
    </location>
</feature>
<dbReference type="EMBL" id="LT629774">
    <property type="protein sequence ID" value="SDR88523.1"/>
    <property type="molecule type" value="Genomic_DNA"/>
</dbReference>
<evidence type="ECO:0000256" key="2">
    <source>
        <dbReference type="ARBA" id="ARBA00022475"/>
    </source>
</evidence>
<dbReference type="AlphaFoldDB" id="A0A1H1MNV7"/>
<dbReference type="GO" id="GO:0016765">
    <property type="term" value="F:transferase activity, transferring alkyl or aryl (other than methyl) groups"/>
    <property type="evidence" value="ECO:0007669"/>
    <property type="project" value="InterPro"/>
</dbReference>
<dbReference type="GO" id="GO:0016020">
    <property type="term" value="C:membrane"/>
    <property type="evidence" value="ECO:0007669"/>
    <property type="project" value="UniProtKB-SubCell"/>
</dbReference>
<name>A0A1H1MNV7_9FLAO</name>
<keyword evidence="4 6" id="KW-1133">Transmembrane helix</keyword>
<dbReference type="NCBIfam" id="NF009512">
    <property type="entry name" value="PRK12872.1-1"/>
    <property type="match status" value="1"/>
</dbReference>
<feature type="transmembrane region" description="Helical" evidence="6">
    <location>
        <begin position="116"/>
        <end position="133"/>
    </location>
</feature>
<keyword evidence="8" id="KW-1185">Reference proteome</keyword>